<dbReference type="Pfam" id="PF18962">
    <property type="entry name" value="Por_Secre_tail"/>
    <property type="match status" value="1"/>
</dbReference>
<accession>A0A1M6F1H9</accession>
<keyword evidence="3" id="KW-1185">Reference proteome</keyword>
<dbReference type="RefSeq" id="WP_159437422.1">
    <property type="nucleotide sequence ID" value="NZ_FQYN01000003.1"/>
</dbReference>
<dbReference type="EMBL" id="FQYN01000003">
    <property type="protein sequence ID" value="SHI91537.1"/>
    <property type="molecule type" value="Genomic_DNA"/>
</dbReference>
<evidence type="ECO:0000313" key="3">
    <source>
        <dbReference type="Proteomes" id="UP000184418"/>
    </source>
</evidence>
<dbReference type="InterPro" id="IPR013783">
    <property type="entry name" value="Ig-like_fold"/>
</dbReference>
<organism evidence="2 3">
    <name type="scientific">Hymenobacter daecheongensis DSM 21074</name>
    <dbReference type="NCBI Taxonomy" id="1121955"/>
    <lineage>
        <taxon>Bacteria</taxon>
        <taxon>Pseudomonadati</taxon>
        <taxon>Bacteroidota</taxon>
        <taxon>Cytophagia</taxon>
        <taxon>Cytophagales</taxon>
        <taxon>Hymenobacteraceae</taxon>
        <taxon>Hymenobacter</taxon>
    </lineage>
</organism>
<dbReference type="STRING" id="1121955.SAMN02745146_1902"/>
<dbReference type="AlphaFoldDB" id="A0A1M6F1H9"/>
<sequence>MSFGNQVINTASASQSTTVTATSLTAPITVTAPTGFQVSNANVNGGAFAQSISLQQDGNGAVNTTVNVRFLPTTAGNFVGNVTFTSTTATANVGVSGTGTLPPPILTATPSPLADFGQVRVGSSSNTPFPFFNVSGQDLQGPVTITPPTGFRIRTGNNAFSTTAIVLTPTNGTLASTQIDVRFSPTAIQTYASDITVVSTNATTQLVRVTGEGIASTGNATLVVDPTTIDFGTITSSGSTRVERFEVSGTDLTDNITLTASSTNIQFRNATAGGSFSNAPIVLTRTGGTVTPQSIEVQLVPLVAKDGFNESISVVSGLVSSSVTVTANNPSGGTSDISVANPDGNTFTFATRPNTTSVSQRYLLSGTNLVQDLVVRPIGPNAQYFQVSADNVVFSNSLSFTPDAQNNVVQRPIFVRFIPGSAAITVTATIRNSSAPAPNADVSVTGISQPTIRLNNALGDFGQSVVKLTTSAPKTVRLEGFLLDGNVGIRFPADGNAAGTLNTAATPLFEFSLNSAAYTKEATITPNVEGNFVANLDVRFAPPRVGNADQNLEFSNFSFFGDNNFNALSSGFGRATGFSIAVEPTAQSTARVVRNGTSATITFDLSNPPTGTTYGQSRLVIGSSTYLTTLPTNLFPRDKQNFDPGAAINGAYQYGSGTAIEAGTNTFVVFSGNTNSFTVSNLTSGVSYKFYGFEFNNDGVLNAENYRVPNNEPQVPLPVELVSFSAKLRNNAVVLNWATASEKNNRGFEIQRSQTGKESDFTTILTKEGAGSTTTQTKYEAVDSRPLPGLSFYRLKQTDFDGATTITKAIAIRATLGEVSLYPNPTQGEVTILVPQGSTENLAVRITDLVGREVQAGVLKADGKLDTSNLKAGTYIVVIGEGKQAVSRKLVKN</sequence>
<evidence type="ECO:0000259" key="1">
    <source>
        <dbReference type="Pfam" id="PF18962"/>
    </source>
</evidence>
<feature type="domain" description="Secretion system C-terminal sorting" evidence="1">
    <location>
        <begin position="821"/>
        <end position="891"/>
    </location>
</feature>
<evidence type="ECO:0000313" key="2">
    <source>
        <dbReference type="EMBL" id="SHI91537.1"/>
    </source>
</evidence>
<dbReference type="InterPro" id="IPR026444">
    <property type="entry name" value="Secre_tail"/>
</dbReference>
<reference evidence="2 3" key="1">
    <citation type="submission" date="2016-11" db="EMBL/GenBank/DDBJ databases">
        <authorList>
            <person name="Jaros S."/>
            <person name="Januszkiewicz K."/>
            <person name="Wedrychowicz H."/>
        </authorList>
    </citation>
    <scope>NUCLEOTIDE SEQUENCE [LARGE SCALE GENOMIC DNA]</scope>
    <source>
        <strain evidence="2 3">DSM 21074</strain>
    </source>
</reference>
<gene>
    <name evidence="2" type="ORF">SAMN02745146_1902</name>
</gene>
<proteinExistence type="predicted"/>
<dbReference type="NCBIfam" id="TIGR04183">
    <property type="entry name" value="Por_Secre_tail"/>
    <property type="match status" value="1"/>
</dbReference>
<dbReference type="OrthoDB" id="1443240at2"/>
<dbReference type="Proteomes" id="UP000184418">
    <property type="component" value="Unassembled WGS sequence"/>
</dbReference>
<name>A0A1M6F1H9_9BACT</name>
<protein>
    <submittedName>
        <fullName evidence="2">Por secretion system C-terminal sorting domain-containing protein</fullName>
    </submittedName>
</protein>
<dbReference type="Gene3D" id="2.60.40.10">
    <property type="entry name" value="Immunoglobulins"/>
    <property type="match status" value="1"/>
</dbReference>